<proteinExistence type="predicted"/>
<dbReference type="EMBL" id="OB793318">
    <property type="protein sequence ID" value="CAD7426950.1"/>
    <property type="molecule type" value="Genomic_DNA"/>
</dbReference>
<protein>
    <submittedName>
        <fullName evidence="1">Uncharacterized protein</fullName>
    </submittedName>
</protein>
<organism evidence="1">
    <name type="scientific">Timema monikensis</name>
    <dbReference type="NCBI Taxonomy" id="170555"/>
    <lineage>
        <taxon>Eukaryota</taxon>
        <taxon>Metazoa</taxon>
        <taxon>Ecdysozoa</taxon>
        <taxon>Arthropoda</taxon>
        <taxon>Hexapoda</taxon>
        <taxon>Insecta</taxon>
        <taxon>Pterygota</taxon>
        <taxon>Neoptera</taxon>
        <taxon>Polyneoptera</taxon>
        <taxon>Phasmatodea</taxon>
        <taxon>Timematodea</taxon>
        <taxon>Timematoidea</taxon>
        <taxon>Timematidae</taxon>
        <taxon>Timema</taxon>
    </lineage>
</organism>
<evidence type="ECO:0000313" key="1">
    <source>
        <dbReference type="EMBL" id="CAD7426950.1"/>
    </source>
</evidence>
<name>A0A7R9E5S0_9NEOP</name>
<sequence>MMDKRRSATYLFLSFPKQKKQKKARMCNRMEKNNLKFMEGEWETKDKSFYYILSQFELLPFQLRYSNINKLVKHDKGKH</sequence>
<gene>
    <name evidence="1" type="ORF">TMSB3V08_LOCUS3817</name>
</gene>
<accession>A0A7R9E5S0</accession>
<dbReference type="AlphaFoldDB" id="A0A7R9E5S0"/>
<reference evidence="1" key="1">
    <citation type="submission" date="2020-11" db="EMBL/GenBank/DDBJ databases">
        <authorList>
            <person name="Tran Van P."/>
        </authorList>
    </citation>
    <scope>NUCLEOTIDE SEQUENCE</scope>
</reference>